<evidence type="ECO:0000313" key="1">
    <source>
        <dbReference type="EMBL" id="QFP42556.1"/>
    </source>
</evidence>
<dbReference type="EMBL" id="CP044825">
    <property type="protein sequence ID" value="QFP48758.1"/>
    <property type="molecule type" value="Genomic_DNA"/>
</dbReference>
<dbReference type="AlphaFoldDB" id="A0A5P8ARH2"/>
<protein>
    <submittedName>
        <fullName evidence="1">Uncharacterized protein</fullName>
    </submittedName>
</protein>
<proteinExistence type="predicted"/>
<accession>A0A5P8ARH2</accession>
<sequence>MNKKSPYKISKKYLKQVKECSNNNSTYINSLINLETAIVEYKHEYNIEDILEHFLKKFYNRYRNKI</sequence>
<keyword evidence="1" id="KW-0614">Plasmid</keyword>
<gene>
    <name evidence="1" type="ORF">F9Y90_05530</name>
    <name evidence="2" type="ORF">F9Y91_06000</name>
</gene>
<geneLocation type="plasmid" evidence="1">
    <name>unnamed</name>
</geneLocation>
<reference evidence="1" key="1">
    <citation type="submission" date="2019-10" db="EMBL/GenBank/DDBJ databases">
        <title>Whole genome sequencing of Borrelia miyamotoi strains isolated in Europe.</title>
        <authorList>
            <person name="Sprong H."/>
            <person name="Azagi T."/>
            <person name="Kuleshov K.V."/>
            <person name="Platonov A.E."/>
            <person name="Hoornstra D."/>
            <person name="Hovius J.W."/>
        </authorList>
    </citation>
    <scope>NUCLEOTIDE SEQUENCE</scope>
    <source>
        <strain evidence="2">NL-IR-1</strain>
        <strain evidence="1">NL-IR-2</strain>
        <plasmid evidence="1">unnamed</plasmid>
    </source>
</reference>
<evidence type="ECO:0000313" key="2">
    <source>
        <dbReference type="EMBL" id="QFP48758.1"/>
    </source>
</evidence>
<name>A0A5P8ARH2_9SPIR</name>
<organism evidence="1">
    <name type="scientific">Borrelia miyamotoi</name>
    <dbReference type="NCBI Taxonomy" id="47466"/>
    <lineage>
        <taxon>Bacteria</taxon>
        <taxon>Pseudomonadati</taxon>
        <taxon>Spirochaetota</taxon>
        <taxon>Spirochaetia</taxon>
        <taxon>Spirochaetales</taxon>
        <taxon>Borreliaceae</taxon>
        <taxon>Borrelia</taxon>
    </lineage>
</organism>
<dbReference type="EMBL" id="CP044646">
    <property type="protein sequence ID" value="QFP42556.1"/>
    <property type="molecule type" value="Genomic_DNA"/>
</dbReference>